<accession>A0A9X4LBT9</accession>
<dbReference type="Gene3D" id="3.30.2310.20">
    <property type="entry name" value="RelE-like"/>
    <property type="match status" value="1"/>
</dbReference>
<sequence length="100" mass="11417">MKRLRLRGEARAELIRETLYYESKRAGTGKRFSEAVAASFDLIRRFPKGGAPGPADTRKTKVKGFPFTVVYRDEPEALIVFAIAPDRHQPGYWMTRAEDE</sequence>
<gene>
    <name evidence="2" type="ORF">EXJ73_00130</name>
</gene>
<keyword evidence="1" id="KW-1277">Toxin-antitoxin system</keyword>
<reference evidence="2" key="1">
    <citation type="submission" date="2019-02" db="EMBL/GenBank/DDBJ databases">
        <title>Draft genome of the type strain Pelomonas aquatica CCUG 52575T.</title>
        <authorList>
            <person name="Gomila M."/>
            <person name="Lalucat J."/>
        </authorList>
    </citation>
    <scope>NUCLEOTIDE SEQUENCE</scope>
    <source>
        <strain evidence="2">CCUG 52575</strain>
    </source>
</reference>
<dbReference type="InterPro" id="IPR035093">
    <property type="entry name" value="RelE/ParE_toxin_dom_sf"/>
</dbReference>
<proteinExistence type="predicted"/>
<organism evidence="2 3">
    <name type="scientific">Pelomonas aquatica</name>
    <dbReference type="NCBI Taxonomy" id="431058"/>
    <lineage>
        <taxon>Bacteria</taxon>
        <taxon>Pseudomonadati</taxon>
        <taxon>Pseudomonadota</taxon>
        <taxon>Betaproteobacteria</taxon>
        <taxon>Burkholderiales</taxon>
        <taxon>Sphaerotilaceae</taxon>
        <taxon>Roseateles</taxon>
    </lineage>
</organism>
<dbReference type="Pfam" id="PF05016">
    <property type="entry name" value="ParE_toxin"/>
    <property type="match status" value="1"/>
</dbReference>
<name>A0A9X4LBT9_9BURK</name>
<dbReference type="AlphaFoldDB" id="A0A9X4LBT9"/>
<evidence type="ECO:0000313" key="2">
    <source>
        <dbReference type="EMBL" id="MDG0860881.1"/>
    </source>
</evidence>
<keyword evidence="3" id="KW-1185">Reference proteome</keyword>
<dbReference type="EMBL" id="SGUG01000001">
    <property type="protein sequence ID" value="MDG0860881.1"/>
    <property type="molecule type" value="Genomic_DNA"/>
</dbReference>
<comment type="caution">
    <text evidence="2">The sequence shown here is derived from an EMBL/GenBank/DDBJ whole genome shotgun (WGS) entry which is preliminary data.</text>
</comment>
<protein>
    <submittedName>
        <fullName evidence="2">Type II toxin-antitoxin system RelE/ParE family toxin</fullName>
    </submittedName>
</protein>
<dbReference type="RefSeq" id="WP_268150694.1">
    <property type="nucleotide sequence ID" value="NZ_JAPPUW010000009.1"/>
</dbReference>
<evidence type="ECO:0000256" key="1">
    <source>
        <dbReference type="ARBA" id="ARBA00022649"/>
    </source>
</evidence>
<dbReference type="InterPro" id="IPR007712">
    <property type="entry name" value="RelE/ParE_toxin"/>
</dbReference>
<evidence type="ECO:0000313" key="3">
    <source>
        <dbReference type="Proteomes" id="UP001152766"/>
    </source>
</evidence>
<dbReference type="Proteomes" id="UP001152766">
    <property type="component" value="Unassembled WGS sequence"/>
</dbReference>